<dbReference type="RefSeq" id="WP_184106811.1">
    <property type="nucleotide sequence ID" value="NZ_JACHNX010000031.1"/>
</dbReference>
<keyword evidence="3" id="KW-1185">Reference proteome</keyword>
<reference evidence="2" key="2">
    <citation type="submission" date="2021-01" db="EMBL/GenBank/DDBJ databases">
        <title>Genome Sequencing of Type Strains.</title>
        <authorList>
            <person name="Lemaire J.F."/>
            <person name="Inderbitzin P."/>
            <person name="Collins S.B."/>
            <person name="Wespe N."/>
            <person name="Knight-Connoni V."/>
        </authorList>
    </citation>
    <scope>NUCLEOTIDE SEQUENCE</scope>
    <source>
        <strain evidence="2">DSM 14562</strain>
    </source>
</reference>
<name>A0AA41DDS0_9SPHN</name>
<organism evidence="2 4">
    <name type="scientific">Sphingomonas yabuuchiae</name>
    <dbReference type="NCBI Taxonomy" id="172044"/>
    <lineage>
        <taxon>Bacteria</taxon>
        <taxon>Pseudomonadati</taxon>
        <taxon>Pseudomonadota</taxon>
        <taxon>Alphaproteobacteria</taxon>
        <taxon>Sphingomonadales</taxon>
        <taxon>Sphingomonadaceae</taxon>
        <taxon>Sphingomonas</taxon>
    </lineage>
</organism>
<proteinExistence type="predicted"/>
<reference evidence="1 3" key="1">
    <citation type="submission" date="2020-08" db="EMBL/GenBank/DDBJ databases">
        <title>Genomic Encyclopedia of Type Strains, Phase IV (KMG-IV): sequencing the most valuable type-strain genomes for metagenomic binning, comparative biology and taxonomic classification.</title>
        <authorList>
            <person name="Goeker M."/>
        </authorList>
    </citation>
    <scope>NUCLEOTIDE SEQUENCE [LARGE SCALE GENOMIC DNA]</scope>
    <source>
        <strain evidence="1 3">DSM 14562</strain>
    </source>
</reference>
<comment type="caution">
    <text evidence="2">The sequence shown here is derived from an EMBL/GenBank/DDBJ whole genome shotgun (WGS) entry which is preliminary data.</text>
</comment>
<gene>
    <name evidence="1" type="ORF">GGQ89_003738</name>
    <name evidence="2" type="ORF">JYA60_01625</name>
</gene>
<dbReference type="Proteomes" id="UP000704529">
    <property type="component" value="Unassembled WGS sequence"/>
</dbReference>
<protein>
    <recommendedName>
        <fullName evidence="5">Bacteriophage tail tape measure N-terminal domain-containing protein</fullName>
    </recommendedName>
</protein>
<evidence type="ECO:0008006" key="5">
    <source>
        <dbReference type="Google" id="ProtNLM"/>
    </source>
</evidence>
<dbReference type="Proteomes" id="UP000584663">
    <property type="component" value="Unassembled WGS sequence"/>
</dbReference>
<evidence type="ECO:0000313" key="4">
    <source>
        <dbReference type="Proteomes" id="UP000704529"/>
    </source>
</evidence>
<accession>A0AA41DDS0</accession>
<sequence length="1233" mass="133761">MADVTERLLLQVDAATELLRRHLTEAEQPLDRFERRADRMADNVDRSIGRMGSKFGAFASLADDAAKRAQASFEGSFSQVQRIAAQAIKGPTVDGRVNLGVDDLRSQAAEAQNRARSFELIVAAAQRTSSAVGDTTEATRLFIQASNASRIEAERQAQTLLAEAGALERVQIELMQSADAAEHFVGRHQRVAEAAAEAERLAQAEALAARHSRELASQADVLRASLDPMYVAQKRFDDELHRAEALYAAGTISLREYQAAQDLARATLQAHAAQVTGATERERQHALALGQSAQEERDLALAAQQVRAALDPMYLAQLRFDQEMNRADELFRRGIFGMREYAQAQQLARDSLYRHAQTIAGPSAQAQNQAIAQINRNRIAMQGLGYQAQDTFTQLSMNANVFQVVAIQGAQAAGQMTLMTGKAQAFGNFMLGPFGLAITGGMLVLGALTKNMDLFSDKTADAIEKLKDDARESEATAKAKDLFKTSLEGVTKAIRDQAQALKDSADAERTSAERANIAARQHAQEALEIRRKTAARLADAIAARQLFDDGGFGLANPDTADAARAALDRRVAQMQVDATAAQKAVDDAQVALNLTRVDLAAEQAQISIDPVRAVTKLYDDRIKALKDLQREEAKHGRQIGAASKQRLKELEEQKKAAIATAQERVSAERRSGTANRQFGREVDEAGARSIIASIGGHVTSGTRTRAEQERIYADARAGRHVGPVARPGTSAHERSQALDVAYGPGISVASIRKAFEDAGVRLRKVLNEPTQRVYHVEWGRAPRQGPSAATMQRREVAAKRAVLADDTAFTNDFLGARRRLLEATGRSATTEEQRDTLLREEINAEADAQRTRTGNRLQSGDLTVAQALQLHAVNEATRQQRLANVDADKARRLIEQRYDSVADTNSSRLEVLRIQQDSAVTERDRQRIGREILELEQQLRRQALERVAATSDDPQAVQRAKDNLARLPQIEKSENGRFEQQTAGPLDRYRQRVMEVSKDTKAALEGIAVQGFGKLEDEGSRATAQAVTDLLGLKGAAADVVGSVIQDLARLAIQKAIVGAIGGSFFGFADGGSLADIPGRADGGSLGGLIQGPGTGRSDSILALLGGKGGAVRLSNREFIVNAAATKEWLPELAAINSGRLRKFADGGSLSLSAPSMPSLREPRPNMARLRNSARDRVDVQVRARFEPSPLLMAQVEETTIRTVAASADPIAARASDATMRRMSRPRLPGAWD</sequence>
<dbReference type="AlphaFoldDB" id="A0AA41DDS0"/>
<dbReference type="EMBL" id="JAFHKU010000090">
    <property type="protein sequence ID" value="MBN3556932.1"/>
    <property type="molecule type" value="Genomic_DNA"/>
</dbReference>
<evidence type="ECO:0000313" key="2">
    <source>
        <dbReference type="EMBL" id="MBN3556932.1"/>
    </source>
</evidence>
<dbReference type="EMBL" id="JACHNX010000031">
    <property type="protein sequence ID" value="MBB4611490.1"/>
    <property type="molecule type" value="Genomic_DNA"/>
</dbReference>
<evidence type="ECO:0000313" key="3">
    <source>
        <dbReference type="Proteomes" id="UP000584663"/>
    </source>
</evidence>
<evidence type="ECO:0000313" key="1">
    <source>
        <dbReference type="EMBL" id="MBB4611490.1"/>
    </source>
</evidence>